<keyword evidence="1" id="KW-0812">Transmembrane</keyword>
<dbReference type="AlphaFoldDB" id="A0A2N1PPY1"/>
<evidence type="ECO:0000313" key="3">
    <source>
        <dbReference type="Proteomes" id="UP000233256"/>
    </source>
</evidence>
<keyword evidence="1" id="KW-0472">Membrane</keyword>
<dbReference type="Proteomes" id="UP000233256">
    <property type="component" value="Unassembled WGS sequence"/>
</dbReference>
<organism evidence="2 3">
    <name type="scientific">Candidatus Wallbacteria bacterium HGW-Wallbacteria-1</name>
    <dbReference type="NCBI Taxonomy" id="2013854"/>
    <lineage>
        <taxon>Bacteria</taxon>
        <taxon>Candidatus Walliibacteriota</taxon>
    </lineage>
</organism>
<feature type="transmembrane region" description="Helical" evidence="1">
    <location>
        <begin position="12"/>
        <end position="32"/>
    </location>
</feature>
<accession>A0A2N1PPY1</accession>
<sequence>MMRWKVKGLTLVEVVVAVGFLSLALIPLFGIVNGSLGKGSDALAEVIATAHGETALEYLRSIDTRTIGCGKWHISPDEPDLPEFLQPLATLLSLDTPPDMTIEISDSTEGMVKITVSVVFGRDNAARLSTVIIKRNREA</sequence>
<keyword evidence="1" id="KW-1133">Transmembrane helix</keyword>
<comment type="caution">
    <text evidence="2">The sequence shown here is derived from an EMBL/GenBank/DDBJ whole genome shotgun (WGS) entry which is preliminary data.</text>
</comment>
<protein>
    <submittedName>
        <fullName evidence="2">Uncharacterized protein</fullName>
    </submittedName>
</protein>
<evidence type="ECO:0000313" key="2">
    <source>
        <dbReference type="EMBL" id="PKK90403.1"/>
    </source>
</evidence>
<evidence type="ECO:0000256" key="1">
    <source>
        <dbReference type="SAM" id="Phobius"/>
    </source>
</evidence>
<name>A0A2N1PPY1_9BACT</name>
<reference evidence="2 3" key="1">
    <citation type="journal article" date="2017" name="ISME J.">
        <title>Potential for microbial H2 and metal transformations associated with novel bacteria and archaea in deep terrestrial subsurface sediments.</title>
        <authorList>
            <person name="Hernsdorf A.W."/>
            <person name="Amano Y."/>
            <person name="Miyakawa K."/>
            <person name="Ise K."/>
            <person name="Suzuki Y."/>
            <person name="Anantharaman K."/>
            <person name="Probst A."/>
            <person name="Burstein D."/>
            <person name="Thomas B.C."/>
            <person name="Banfield J.F."/>
        </authorList>
    </citation>
    <scope>NUCLEOTIDE SEQUENCE [LARGE SCALE GENOMIC DNA]</scope>
    <source>
        <strain evidence="2">HGW-Wallbacteria-1</strain>
    </source>
</reference>
<proteinExistence type="predicted"/>
<gene>
    <name evidence="2" type="ORF">CVV64_08545</name>
</gene>
<dbReference type="EMBL" id="PGXC01000005">
    <property type="protein sequence ID" value="PKK90403.1"/>
    <property type="molecule type" value="Genomic_DNA"/>
</dbReference>